<dbReference type="CDD" id="cd00090">
    <property type="entry name" value="HTH_ARSR"/>
    <property type="match status" value="1"/>
</dbReference>
<dbReference type="PANTHER" id="PTHR33204:SF18">
    <property type="entry name" value="TRANSCRIPTIONAL REGULATORY PROTEIN"/>
    <property type="match status" value="1"/>
</dbReference>
<evidence type="ECO:0000313" key="5">
    <source>
        <dbReference type="EMBL" id="MFB9628362.1"/>
    </source>
</evidence>
<dbReference type="PANTHER" id="PTHR33204">
    <property type="entry name" value="TRANSCRIPTIONAL REGULATOR, MARR FAMILY"/>
    <property type="match status" value="1"/>
</dbReference>
<gene>
    <name evidence="5" type="ORF">ACFFSA_35205</name>
</gene>
<dbReference type="InterPro" id="IPR002577">
    <property type="entry name" value="HTH_HxlR"/>
</dbReference>
<dbReference type="SUPFAM" id="SSF46785">
    <property type="entry name" value="Winged helix' DNA-binding domain"/>
    <property type="match status" value="1"/>
</dbReference>
<sequence length="218" mass="23565">MSRSYGQYCGLARALDVVGDRWNLLIVRQLLIAPARYRELLDGLGGMATNLLTDRLRDLETAGVVERRLAEEGNAIVYALTPWGAELREPIESLIRWSTPLMARGPDGDRFHAEWLAVALRALLVDRAAAHRASTVGIEVDGQLLQVRATRSGTEVTLHDGGGLDAVVRADAPIILGLAAGVLALDDAHGLVDIEGDEAAVRALFNFRRPQAGGSTRR</sequence>
<evidence type="ECO:0000256" key="1">
    <source>
        <dbReference type="ARBA" id="ARBA00023015"/>
    </source>
</evidence>
<reference evidence="5 6" key="1">
    <citation type="submission" date="2024-09" db="EMBL/GenBank/DDBJ databases">
        <authorList>
            <person name="Sun Q."/>
            <person name="Mori K."/>
        </authorList>
    </citation>
    <scope>NUCLEOTIDE SEQUENCE [LARGE SCALE GENOMIC DNA]</scope>
    <source>
        <strain evidence="5 6">JCM 3143</strain>
    </source>
</reference>
<dbReference type="InterPro" id="IPR036388">
    <property type="entry name" value="WH-like_DNA-bd_sf"/>
</dbReference>
<dbReference type="RefSeq" id="WP_344998374.1">
    <property type="nucleotide sequence ID" value="NZ_BAAAXV010000009.1"/>
</dbReference>
<protein>
    <submittedName>
        <fullName evidence="5">Winged helix-turn-helix transcriptional regulator</fullName>
    </submittedName>
</protein>
<keyword evidence="3" id="KW-0804">Transcription</keyword>
<dbReference type="InterPro" id="IPR036390">
    <property type="entry name" value="WH_DNA-bd_sf"/>
</dbReference>
<dbReference type="Proteomes" id="UP001589532">
    <property type="component" value="Unassembled WGS sequence"/>
</dbReference>
<feature type="domain" description="HTH hxlR-type" evidence="4">
    <location>
        <begin position="9"/>
        <end position="106"/>
    </location>
</feature>
<dbReference type="Pfam" id="PF01638">
    <property type="entry name" value="HxlR"/>
    <property type="match status" value="1"/>
</dbReference>
<name>A0ABV5S9L7_9ACTN</name>
<dbReference type="InterPro" id="IPR011991">
    <property type="entry name" value="ArsR-like_HTH"/>
</dbReference>
<comment type="caution">
    <text evidence="5">The sequence shown here is derived from an EMBL/GenBank/DDBJ whole genome shotgun (WGS) entry which is preliminary data.</text>
</comment>
<organism evidence="5 6">
    <name type="scientific">Nonomuraea helvata</name>
    <dbReference type="NCBI Taxonomy" id="37484"/>
    <lineage>
        <taxon>Bacteria</taxon>
        <taxon>Bacillati</taxon>
        <taxon>Actinomycetota</taxon>
        <taxon>Actinomycetes</taxon>
        <taxon>Streptosporangiales</taxon>
        <taxon>Streptosporangiaceae</taxon>
        <taxon>Nonomuraea</taxon>
    </lineage>
</organism>
<keyword evidence="2" id="KW-0238">DNA-binding</keyword>
<keyword evidence="1" id="KW-0805">Transcription regulation</keyword>
<evidence type="ECO:0000259" key="4">
    <source>
        <dbReference type="PROSITE" id="PS51118"/>
    </source>
</evidence>
<dbReference type="PROSITE" id="PS51118">
    <property type="entry name" value="HTH_HXLR"/>
    <property type="match status" value="1"/>
</dbReference>
<dbReference type="EMBL" id="JBHMBW010000040">
    <property type="protein sequence ID" value="MFB9628362.1"/>
    <property type="molecule type" value="Genomic_DNA"/>
</dbReference>
<evidence type="ECO:0000256" key="3">
    <source>
        <dbReference type="ARBA" id="ARBA00023163"/>
    </source>
</evidence>
<proteinExistence type="predicted"/>
<evidence type="ECO:0000313" key="6">
    <source>
        <dbReference type="Proteomes" id="UP001589532"/>
    </source>
</evidence>
<keyword evidence="6" id="KW-1185">Reference proteome</keyword>
<dbReference type="Gene3D" id="1.10.10.10">
    <property type="entry name" value="Winged helix-like DNA-binding domain superfamily/Winged helix DNA-binding domain"/>
    <property type="match status" value="1"/>
</dbReference>
<accession>A0ABV5S9L7</accession>
<evidence type="ECO:0000256" key="2">
    <source>
        <dbReference type="ARBA" id="ARBA00023125"/>
    </source>
</evidence>